<protein>
    <submittedName>
        <fullName evidence="1">Uncharacterized protein</fullName>
    </submittedName>
</protein>
<keyword evidence="2" id="KW-1185">Reference proteome</keyword>
<dbReference type="Proteomes" id="UP001143910">
    <property type="component" value="Unassembled WGS sequence"/>
</dbReference>
<organism evidence="1 2">
    <name type="scientific">Zarea fungicola</name>
    <dbReference type="NCBI Taxonomy" id="93591"/>
    <lineage>
        <taxon>Eukaryota</taxon>
        <taxon>Fungi</taxon>
        <taxon>Dikarya</taxon>
        <taxon>Ascomycota</taxon>
        <taxon>Pezizomycotina</taxon>
        <taxon>Sordariomycetes</taxon>
        <taxon>Hypocreomycetidae</taxon>
        <taxon>Hypocreales</taxon>
        <taxon>Cordycipitaceae</taxon>
        <taxon>Zarea</taxon>
    </lineage>
</organism>
<evidence type="ECO:0000313" key="2">
    <source>
        <dbReference type="Proteomes" id="UP001143910"/>
    </source>
</evidence>
<dbReference type="EMBL" id="JANJQO010000626">
    <property type="protein sequence ID" value="KAJ2976061.1"/>
    <property type="molecule type" value="Genomic_DNA"/>
</dbReference>
<reference evidence="1" key="1">
    <citation type="submission" date="2022-08" db="EMBL/GenBank/DDBJ databases">
        <title>Genome Sequence of Lecanicillium fungicola.</title>
        <authorList>
            <person name="Buettner E."/>
        </authorList>
    </citation>
    <scope>NUCLEOTIDE SEQUENCE</scope>
    <source>
        <strain evidence="1">Babe33</strain>
    </source>
</reference>
<sequence length="1626" mass="182495">MAGAPFDDPFKWNEDRVCEELCFDGAGWTTSPMALEAQLRENMMDGETLLTYELLFSRRELMELLGITVAKHQTSLVRKLMALQKQSPAFRTERRVIQNEQALAPESEVVSGREPAHNTLAHRPEPKHQDSIVSISIAGQANGEEPKPQAGQSKISEEPLQKRRRLIPTIISDIRVGDPNARMPGFEEPDHHNYQRIRQVSYSSSEEDSLNAYLGKKALTETSVIPLDIDVESESGSDTFQSIANPLRPRGKTYARYSMLKKFLLRNNRKVSKIQNGEVVAVKSDGGDHIFNFDDLASLDDDTLQEIADEEGENTLTGSSNLDPEAIEIILNEEIVRIKGDWEKKRLPKLEKKANRLWSHSRKYGLLREHAIKARQQVEHYRNRLANLTKDLRSLPWKNEEELRFQTHSIEQTVVDQLHQEWLTNLFTLRTSPPKVAAPPTQQTRSAHAKRFFHNDELLSSSEEEDFIVDDEPLKLAGAPSSPLLHLPNSPAANGEPGPLNTNSSHTLTYITQPASQADSVIDLTAHSDSEMQGTDERLVPTSFESFNQDLLEEIGNVSPKVWARQKDRFRLAISILWKLPFARREAVFTLLAGASSRDLWLDLLAKAYERMDRHDGRLGIDAVFDLTFVFLSFVRCKHLKEEKVLTISDRDAGKLEDSEKDFAPFCSFLMSIKDGFPQKNQIARLDAWDDELFASSEEIGPANPINASAKKPKKKEIILNKGAVALRERETRLIEEQEKRRNELRANLKILGEHGTVSKTARLIINEAKEADQGFIYVNKEIAPQIKDHQIDGVRFMWNHIVRPSSQRQGCLLAHTMGLGKTMQTITFLVALREAATSGDPTVRGQIPEDLRDWRILVLCPSGLVENWKDEFLLWAPKDIMGQIITIEAANSSFERLEHAKQWAAVGGILIIGYNMFKSEYNKFENDVDTIDKIIVEKATVVVADEAHVLKNPRAKISQLTSKLKTSTRIALTGSPLANNVEEYYSMIDWVAPNFLGPLQEFRERYVNPIQLGLYTDSTKSEKRNAIKMLQVLKETAAPKVHRATIKSCLKNELPPKEEFVISVPPTDMQRRLYDQYISSMGDSLSQAGLFGVLNNLALVCAHPATYRRMVINLKTSASLGKQVAKFPMDIIPRILRITDANDLDRTGLSYKVELLNKILDQSHKMGDKVLVFSQSIPTLDYLDRLFKNQGRAFYRLDGSTTISKRQDMVKRFNTGDAEVYLISTTAGGVGLNIHGANRVVIFDFKWNPVQDQQAIGRSYRIGQTKPVFVYRFVVAGTFEDDLQNKAVFKMQLASRVVDQKNPVSWSKRLQKLIHPVRTVLPTASRFEMQGKDAILDHLLQHDAAKCILSAMSSDTFEEEDETATLTAEERQEAQSLVEQHQLRLSDPAEYSRLMEAERRAAIQKPISNIAPSRPNTGFYPERPDHVFNLSTAPVPLPNQVVPIASIPAAPVLTANATPLVGANTFFGQAPVSTPVSQVNLAPISGTESCADARLKFEQKLSTAMAPIEARFPNCGFHANTKTITISTDVQSARRNGNNGFADDTLRWNKLTSMLTNNTFVLALASGQMSGSFIGTANDSELQSRLQMLGNISDEVFFGDIAKGGKAKDPEVRGAHQKLVQRAQE</sequence>
<comment type="caution">
    <text evidence="1">The sequence shown here is derived from an EMBL/GenBank/DDBJ whole genome shotgun (WGS) entry which is preliminary data.</text>
</comment>
<accession>A0ACC1NC40</accession>
<proteinExistence type="predicted"/>
<gene>
    <name evidence="1" type="ORF">NQ176_g5162</name>
</gene>
<name>A0ACC1NC40_9HYPO</name>
<evidence type="ECO:0000313" key="1">
    <source>
        <dbReference type="EMBL" id="KAJ2976061.1"/>
    </source>
</evidence>